<feature type="coiled-coil region" evidence="7">
    <location>
        <begin position="178"/>
        <end position="206"/>
    </location>
</feature>
<reference evidence="12" key="1">
    <citation type="submission" date="2023-03" db="EMBL/GenBank/DDBJ databases">
        <authorList>
            <person name="Steffen K."/>
            <person name="Cardenas P."/>
        </authorList>
    </citation>
    <scope>NUCLEOTIDE SEQUENCE</scope>
</reference>
<dbReference type="PROSITE" id="PS50017">
    <property type="entry name" value="DEATH_DOMAIN"/>
    <property type="match status" value="1"/>
</dbReference>
<dbReference type="AlphaFoldDB" id="A0AA35X8U5"/>
<keyword evidence="7" id="KW-0175">Coiled coil</keyword>
<dbReference type="GO" id="GO:0007165">
    <property type="term" value="P:signal transduction"/>
    <property type="evidence" value="ECO:0007669"/>
    <property type="project" value="InterPro"/>
</dbReference>
<dbReference type="SMART" id="SM00072">
    <property type="entry name" value="GuKc"/>
    <property type="match status" value="2"/>
</dbReference>
<dbReference type="SUPFAM" id="SSF52540">
    <property type="entry name" value="P-loop containing nucleoside triphosphate hydrolases"/>
    <property type="match status" value="2"/>
</dbReference>
<feature type="domain" description="Guanylate kinase-like" evidence="11">
    <location>
        <begin position="55"/>
        <end position="235"/>
    </location>
</feature>
<name>A0AA35X8U5_GEOBA</name>
<dbReference type="InterPro" id="IPR011029">
    <property type="entry name" value="DEATH-like_dom_sf"/>
</dbReference>
<evidence type="ECO:0000256" key="4">
    <source>
        <dbReference type="ARBA" id="ARBA00022741"/>
    </source>
</evidence>
<evidence type="ECO:0000256" key="6">
    <source>
        <dbReference type="ARBA" id="ARBA00022840"/>
    </source>
</evidence>
<dbReference type="Gene3D" id="3.40.50.300">
    <property type="entry name" value="P-loop containing nucleotide triphosphate hydrolases"/>
    <property type="match status" value="2"/>
</dbReference>
<comment type="caution">
    <text evidence="12">The sequence shown here is derived from an EMBL/GenBank/DDBJ whole genome shotgun (WGS) entry which is preliminary data.</text>
</comment>
<keyword evidence="9" id="KW-1133">Transmembrane helix</keyword>
<dbReference type="NCBIfam" id="TIGR03263">
    <property type="entry name" value="guanyl_kin"/>
    <property type="match status" value="1"/>
</dbReference>
<proteinExistence type="inferred from homology"/>
<dbReference type="CDD" id="cd00071">
    <property type="entry name" value="GMPK"/>
    <property type="match status" value="2"/>
</dbReference>
<evidence type="ECO:0000256" key="7">
    <source>
        <dbReference type="SAM" id="Coils"/>
    </source>
</evidence>
<keyword evidence="9" id="KW-0812">Transmembrane</keyword>
<dbReference type="EC" id="2.7.4.8" evidence="2"/>
<keyword evidence="13" id="KW-1185">Reference proteome</keyword>
<dbReference type="GO" id="GO:0004385">
    <property type="term" value="F:GMP kinase activity"/>
    <property type="evidence" value="ECO:0007669"/>
    <property type="project" value="UniProtKB-EC"/>
</dbReference>
<evidence type="ECO:0000259" key="11">
    <source>
        <dbReference type="PROSITE" id="PS50052"/>
    </source>
</evidence>
<dbReference type="FunFam" id="3.40.50.300:FF:000776">
    <property type="entry name" value="Guanylate kinase 2"/>
    <property type="match status" value="1"/>
</dbReference>
<keyword evidence="3" id="KW-0808">Transferase</keyword>
<dbReference type="PROSITE" id="PS50052">
    <property type="entry name" value="GUANYLATE_KINASE_2"/>
    <property type="match status" value="2"/>
</dbReference>
<evidence type="ECO:0000256" key="9">
    <source>
        <dbReference type="SAM" id="Phobius"/>
    </source>
</evidence>
<dbReference type="Gene3D" id="1.10.533.10">
    <property type="entry name" value="Death Domain, Fas"/>
    <property type="match status" value="1"/>
</dbReference>
<dbReference type="GO" id="GO:0005524">
    <property type="term" value="F:ATP binding"/>
    <property type="evidence" value="ECO:0007669"/>
    <property type="project" value="UniProtKB-KW"/>
</dbReference>
<evidence type="ECO:0000256" key="8">
    <source>
        <dbReference type="SAM" id="MobiDB-lite"/>
    </source>
</evidence>
<protein>
    <recommendedName>
        <fullName evidence="2">guanylate kinase</fullName>
        <ecNumber evidence="2">2.7.4.8</ecNumber>
    </recommendedName>
</protein>
<feature type="transmembrane region" description="Helical" evidence="9">
    <location>
        <begin position="6"/>
        <end position="25"/>
    </location>
</feature>
<dbReference type="EMBL" id="CASHTH010003271">
    <property type="protein sequence ID" value="CAI8042505.1"/>
    <property type="molecule type" value="Genomic_DNA"/>
</dbReference>
<dbReference type="Proteomes" id="UP001174909">
    <property type="component" value="Unassembled WGS sequence"/>
</dbReference>
<feature type="domain" description="Death" evidence="10">
    <location>
        <begin position="254"/>
        <end position="317"/>
    </location>
</feature>
<feature type="region of interest" description="Disordered" evidence="8">
    <location>
        <begin position="36"/>
        <end position="62"/>
    </location>
</feature>
<evidence type="ECO:0000259" key="10">
    <source>
        <dbReference type="PROSITE" id="PS50017"/>
    </source>
</evidence>
<dbReference type="GO" id="GO:0005829">
    <property type="term" value="C:cytosol"/>
    <property type="evidence" value="ECO:0007669"/>
    <property type="project" value="TreeGrafter"/>
</dbReference>
<dbReference type="InterPro" id="IPR000488">
    <property type="entry name" value="Death_dom"/>
</dbReference>
<evidence type="ECO:0000256" key="5">
    <source>
        <dbReference type="ARBA" id="ARBA00022777"/>
    </source>
</evidence>
<dbReference type="PROSITE" id="PS00856">
    <property type="entry name" value="GUANYLATE_KINASE_1"/>
    <property type="match status" value="2"/>
</dbReference>
<keyword evidence="6" id="KW-0067">ATP-binding</keyword>
<dbReference type="InterPro" id="IPR008145">
    <property type="entry name" value="GK/Ca_channel_bsu"/>
</dbReference>
<dbReference type="InterPro" id="IPR020590">
    <property type="entry name" value="Guanylate_kinase_CS"/>
</dbReference>
<comment type="similarity">
    <text evidence="1">Belongs to the guanylate kinase family.</text>
</comment>
<evidence type="ECO:0000313" key="12">
    <source>
        <dbReference type="EMBL" id="CAI8042505.1"/>
    </source>
</evidence>
<keyword evidence="4" id="KW-0547">Nucleotide-binding</keyword>
<feature type="domain" description="Guanylate kinase-like" evidence="11">
    <location>
        <begin position="367"/>
        <end position="552"/>
    </location>
</feature>
<dbReference type="InterPro" id="IPR027417">
    <property type="entry name" value="P-loop_NTPase"/>
</dbReference>
<keyword evidence="9" id="KW-0472">Membrane</keyword>
<dbReference type="CDD" id="cd01670">
    <property type="entry name" value="Death"/>
    <property type="match status" value="1"/>
</dbReference>
<sequence>MELKVADIAIAAVAVGSLIVGYVTLKVAFSDIESKKEEERVSSGSDSGTGMESPPRPLVLTGPSGSGKSTLLKLLFDEFPDALGFSVSHTTRNPRSGEKDGREYHFTSREEMKKSVEEGNFIETAEFAGNVYGTSKQAVRDVQSTGRICVLDIDIQGVISMRKTDLNPMYVFIKPPSVEELEKRLRARNTESQESLQRRLDRAKTEMREGHVCSVMEEQMSKYRLTEETLKKRCSDGHILDIGVFIAWRTVGPRLDKISQTDVEDIDRDGHNESERRGMLLPLWVERNGDDATYYKLIKAMLEARNGSNADEVCKLLLPDNGWMSRTFPATFSTFPILPNMSALMPSRLPSRLQPPPPPPAITSPGHRLLVITGASGSGTKPLLQRLLTGFPNKFEVCVPRTTRVPKEGETQGKEYHFTTKEEMQTGINGGKYLEWVEYSDAMYGTSATAVKEIQSRGKICVLEMDDVKRVRSIKEHADTDPYLVLIQPSSRTEMDSDMTFDLTITSDEEEEAYKTLKEALTEESAFSGFLTAKTQSQNVRVGIYNTYQVMKNYVIVIVLATILGVYVIPLEF</sequence>
<evidence type="ECO:0000256" key="2">
    <source>
        <dbReference type="ARBA" id="ARBA00012961"/>
    </source>
</evidence>
<evidence type="ECO:0000313" key="13">
    <source>
        <dbReference type="Proteomes" id="UP001174909"/>
    </source>
</evidence>
<dbReference type="PANTHER" id="PTHR23117:SF13">
    <property type="entry name" value="GUANYLATE KINASE"/>
    <property type="match status" value="1"/>
</dbReference>
<dbReference type="InterPro" id="IPR017665">
    <property type="entry name" value="Guanylate_kinase"/>
</dbReference>
<dbReference type="Pfam" id="PF00625">
    <property type="entry name" value="Guanylate_kin"/>
    <property type="match status" value="2"/>
</dbReference>
<organism evidence="12 13">
    <name type="scientific">Geodia barretti</name>
    <name type="common">Barrett's horny sponge</name>
    <dbReference type="NCBI Taxonomy" id="519541"/>
    <lineage>
        <taxon>Eukaryota</taxon>
        <taxon>Metazoa</taxon>
        <taxon>Porifera</taxon>
        <taxon>Demospongiae</taxon>
        <taxon>Heteroscleromorpha</taxon>
        <taxon>Tetractinellida</taxon>
        <taxon>Astrophorina</taxon>
        <taxon>Geodiidae</taxon>
        <taxon>Geodia</taxon>
    </lineage>
</organism>
<dbReference type="PANTHER" id="PTHR23117">
    <property type="entry name" value="GUANYLATE KINASE-RELATED"/>
    <property type="match status" value="1"/>
</dbReference>
<gene>
    <name evidence="12" type="ORF">GBAR_LOCUS23585</name>
</gene>
<evidence type="ECO:0000256" key="3">
    <source>
        <dbReference type="ARBA" id="ARBA00022679"/>
    </source>
</evidence>
<evidence type="ECO:0000256" key="1">
    <source>
        <dbReference type="ARBA" id="ARBA00005790"/>
    </source>
</evidence>
<dbReference type="InterPro" id="IPR008144">
    <property type="entry name" value="Guanylate_kin-like_dom"/>
</dbReference>
<feature type="transmembrane region" description="Helical" evidence="9">
    <location>
        <begin position="554"/>
        <end position="571"/>
    </location>
</feature>
<accession>A0AA35X8U5</accession>
<keyword evidence="5 12" id="KW-0418">Kinase</keyword>
<dbReference type="SUPFAM" id="SSF47986">
    <property type="entry name" value="DEATH domain"/>
    <property type="match status" value="1"/>
</dbReference>